<accession>A0AAE1WDP8</accession>
<protein>
    <submittedName>
        <fullName evidence="1">Uncharacterized protein</fullName>
    </submittedName>
</protein>
<dbReference type="AlphaFoldDB" id="A0AAE1WDP8"/>
<name>A0AAE1WDP8_9LAMI</name>
<comment type="caution">
    <text evidence="1">The sequence shown here is derived from an EMBL/GenBank/DDBJ whole genome shotgun (WGS) entry which is preliminary data.</text>
</comment>
<dbReference type="Proteomes" id="UP001289374">
    <property type="component" value="Unassembled WGS sequence"/>
</dbReference>
<reference evidence="1" key="2">
    <citation type="journal article" date="2024" name="Plant">
        <title>Genomic evolution and insights into agronomic trait innovations of Sesamum species.</title>
        <authorList>
            <person name="Miao H."/>
            <person name="Wang L."/>
            <person name="Qu L."/>
            <person name="Liu H."/>
            <person name="Sun Y."/>
            <person name="Le M."/>
            <person name="Wang Q."/>
            <person name="Wei S."/>
            <person name="Zheng Y."/>
            <person name="Lin W."/>
            <person name="Duan Y."/>
            <person name="Cao H."/>
            <person name="Xiong S."/>
            <person name="Wang X."/>
            <person name="Wei L."/>
            <person name="Li C."/>
            <person name="Ma Q."/>
            <person name="Ju M."/>
            <person name="Zhao R."/>
            <person name="Li G."/>
            <person name="Mu C."/>
            <person name="Tian Q."/>
            <person name="Mei H."/>
            <person name="Zhang T."/>
            <person name="Gao T."/>
            <person name="Zhang H."/>
        </authorList>
    </citation>
    <scope>NUCLEOTIDE SEQUENCE</scope>
    <source>
        <strain evidence="1">K16</strain>
    </source>
</reference>
<organism evidence="1 2">
    <name type="scientific">Sesamum angolense</name>
    <dbReference type="NCBI Taxonomy" id="2727404"/>
    <lineage>
        <taxon>Eukaryota</taxon>
        <taxon>Viridiplantae</taxon>
        <taxon>Streptophyta</taxon>
        <taxon>Embryophyta</taxon>
        <taxon>Tracheophyta</taxon>
        <taxon>Spermatophyta</taxon>
        <taxon>Magnoliopsida</taxon>
        <taxon>eudicotyledons</taxon>
        <taxon>Gunneridae</taxon>
        <taxon>Pentapetalae</taxon>
        <taxon>asterids</taxon>
        <taxon>lamiids</taxon>
        <taxon>Lamiales</taxon>
        <taxon>Pedaliaceae</taxon>
        <taxon>Sesamum</taxon>
    </lineage>
</organism>
<sequence>MKKLIKNLGLPIEKIDGCRNGCMLYWKDDVGLEYCKFCEDTRYKPSLERDPHRKKSPYAVLRYLPLTPHLERLYSSRPRNVRRGLCALGAKSSSQVLARPWDAPPPPMPLLPPQAQRHHISLQDARFLTGGTATMRACSRSSSRRPRSSCGSVCRCSHPVGQTAMADRGHLAPASGVLVNQMEVFEKVYKKKDDGRWSGPRAEEVAIRTGPIV</sequence>
<proteinExistence type="predicted"/>
<dbReference type="PANTHER" id="PTHR10775">
    <property type="entry name" value="OS08G0208400 PROTEIN"/>
    <property type="match status" value="1"/>
</dbReference>
<keyword evidence="2" id="KW-1185">Reference proteome</keyword>
<evidence type="ECO:0000313" key="2">
    <source>
        <dbReference type="Proteomes" id="UP001289374"/>
    </source>
</evidence>
<dbReference type="EMBL" id="JACGWL010000011">
    <property type="protein sequence ID" value="KAK4391377.1"/>
    <property type="molecule type" value="Genomic_DNA"/>
</dbReference>
<evidence type="ECO:0000313" key="1">
    <source>
        <dbReference type="EMBL" id="KAK4391377.1"/>
    </source>
</evidence>
<dbReference type="PANTHER" id="PTHR10775:SF185">
    <property type="entry name" value="OS08G0208400 PROTEIN"/>
    <property type="match status" value="1"/>
</dbReference>
<reference evidence="1" key="1">
    <citation type="submission" date="2020-06" db="EMBL/GenBank/DDBJ databases">
        <authorList>
            <person name="Li T."/>
            <person name="Hu X."/>
            <person name="Zhang T."/>
            <person name="Song X."/>
            <person name="Zhang H."/>
            <person name="Dai N."/>
            <person name="Sheng W."/>
            <person name="Hou X."/>
            <person name="Wei L."/>
        </authorList>
    </citation>
    <scope>NUCLEOTIDE SEQUENCE</scope>
    <source>
        <strain evidence="1">K16</strain>
        <tissue evidence="1">Leaf</tissue>
    </source>
</reference>
<gene>
    <name evidence="1" type="ORF">Sango_1915500</name>
</gene>